<evidence type="ECO:0000313" key="16">
    <source>
        <dbReference type="EMBL" id="GAA4894555.1"/>
    </source>
</evidence>
<keyword evidence="7 15" id="KW-0808">Transferase</keyword>
<keyword evidence="5 15" id="KW-1003">Cell membrane</keyword>
<evidence type="ECO:0000256" key="8">
    <source>
        <dbReference type="ARBA" id="ARBA00022741"/>
    </source>
</evidence>
<evidence type="ECO:0000256" key="11">
    <source>
        <dbReference type="ARBA" id="ARBA00022985"/>
    </source>
</evidence>
<dbReference type="InterPro" id="IPR011009">
    <property type="entry name" value="Kinase-like_dom_sf"/>
</dbReference>
<dbReference type="NCBIfam" id="NF002475">
    <property type="entry name" value="PRK01723.1"/>
    <property type="match status" value="1"/>
</dbReference>
<keyword evidence="8 15" id="KW-0547">Nucleotide-binding</keyword>
<reference evidence="17" key="1">
    <citation type="journal article" date="2019" name="Int. J. Syst. Evol. Microbiol.">
        <title>The Global Catalogue of Microorganisms (GCM) 10K type strain sequencing project: providing services to taxonomists for standard genome sequencing and annotation.</title>
        <authorList>
            <consortium name="The Broad Institute Genomics Platform"/>
            <consortium name="The Broad Institute Genome Sequencing Center for Infectious Disease"/>
            <person name="Wu L."/>
            <person name="Ma J."/>
        </authorList>
    </citation>
    <scope>NUCLEOTIDE SEQUENCE [LARGE SCALE GENOMIC DNA]</scope>
    <source>
        <strain evidence="17">JCM 18401</strain>
    </source>
</reference>
<dbReference type="InterPro" id="IPR022826">
    <property type="entry name" value="KDO_kinase"/>
</dbReference>
<evidence type="ECO:0000256" key="9">
    <source>
        <dbReference type="ARBA" id="ARBA00022777"/>
    </source>
</evidence>
<evidence type="ECO:0000256" key="10">
    <source>
        <dbReference type="ARBA" id="ARBA00022840"/>
    </source>
</evidence>
<dbReference type="GO" id="GO:0016301">
    <property type="term" value="F:kinase activity"/>
    <property type="evidence" value="ECO:0007669"/>
    <property type="project" value="UniProtKB-KW"/>
</dbReference>
<feature type="active site" evidence="15">
    <location>
        <position position="169"/>
    </location>
</feature>
<comment type="function">
    <text evidence="15">Catalyzes the ATP-dependent phosphorylation of the 3-deoxy-D-manno-octulosonic acid (Kdo) residue in Kdo-lipid IV(A) at the 4-OH position.</text>
</comment>
<dbReference type="Gene3D" id="1.10.510.10">
    <property type="entry name" value="Transferase(Phosphotransferase) domain 1"/>
    <property type="match status" value="1"/>
</dbReference>
<name>A0ABP9F774_9GAMM</name>
<keyword evidence="12 15" id="KW-0472">Membrane</keyword>
<dbReference type="RefSeq" id="WP_345336219.1">
    <property type="nucleotide sequence ID" value="NZ_BAABJZ010000093.1"/>
</dbReference>
<evidence type="ECO:0000256" key="4">
    <source>
        <dbReference type="ARBA" id="ARBA00011988"/>
    </source>
</evidence>
<accession>A0ABP9F774</accession>
<evidence type="ECO:0000256" key="7">
    <source>
        <dbReference type="ARBA" id="ARBA00022679"/>
    </source>
</evidence>
<dbReference type="EMBL" id="BAABJZ010000093">
    <property type="protein sequence ID" value="GAA4894555.1"/>
    <property type="molecule type" value="Genomic_DNA"/>
</dbReference>
<dbReference type="HAMAP" id="MF_00521">
    <property type="entry name" value="KDO_kinase"/>
    <property type="match status" value="1"/>
</dbReference>
<dbReference type="SUPFAM" id="SSF56112">
    <property type="entry name" value="Protein kinase-like (PK-like)"/>
    <property type="match status" value="1"/>
</dbReference>
<comment type="catalytic activity">
    <reaction evidence="14 15">
        <text>an alpha-Kdo-(2-&gt;6)-lipid IVA + ATP = a 4-O-phospho-alpha-Kdo-(2-&gt;6)-lipid IVA + ADP + H(+)</text>
        <dbReference type="Rhea" id="RHEA:74271"/>
        <dbReference type="ChEBI" id="CHEBI:15378"/>
        <dbReference type="ChEBI" id="CHEBI:30616"/>
        <dbReference type="ChEBI" id="CHEBI:176428"/>
        <dbReference type="ChEBI" id="CHEBI:193140"/>
        <dbReference type="ChEBI" id="CHEBI:456216"/>
        <dbReference type="EC" id="2.7.1.166"/>
    </reaction>
</comment>
<keyword evidence="9 15" id="KW-0418">Kinase</keyword>
<evidence type="ECO:0000256" key="15">
    <source>
        <dbReference type="HAMAP-Rule" id="MF_00521"/>
    </source>
</evidence>
<gene>
    <name evidence="15" type="primary">kdkA</name>
    <name evidence="16" type="ORF">GCM10023333_29640</name>
</gene>
<evidence type="ECO:0000313" key="17">
    <source>
        <dbReference type="Proteomes" id="UP001499988"/>
    </source>
</evidence>
<dbReference type="Pfam" id="PF06293">
    <property type="entry name" value="Kdo"/>
    <property type="match status" value="1"/>
</dbReference>
<evidence type="ECO:0000256" key="2">
    <source>
        <dbReference type="ARBA" id="ARBA00004713"/>
    </source>
</evidence>
<evidence type="ECO:0000256" key="1">
    <source>
        <dbReference type="ARBA" id="ARBA00004515"/>
    </source>
</evidence>
<protein>
    <recommendedName>
        <fullName evidence="13 15">3-deoxy-D-manno-octulosonic acid kinase</fullName>
        <shortName evidence="15">Kdo kinase</shortName>
        <ecNumber evidence="4 15">2.7.1.166</ecNumber>
    </recommendedName>
</protein>
<keyword evidence="11 15" id="KW-0448">Lipopolysaccharide biosynthesis</keyword>
<comment type="caution">
    <text evidence="16">The sequence shown here is derived from an EMBL/GenBank/DDBJ whole genome shotgun (WGS) entry which is preliminary data.</text>
</comment>
<evidence type="ECO:0000256" key="14">
    <source>
        <dbReference type="ARBA" id="ARBA00034417"/>
    </source>
</evidence>
<evidence type="ECO:0000256" key="3">
    <source>
        <dbReference type="ARBA" id="ARBA00010327"/>
    </source>
</evidence>
<dbReference type="Proteomes" id="UP001499988">
    <property type="component" value="Unassembled WGS sequence"/>
</dbReference>
<evidence type="ECO:0000256" key="5">
    <source>
        <dbReference type="ARBA" id="ARBA00022475"/>
    </source>
</evidence>
<sequence length="238" mass="27665">MKTLNLPPHTVLLASEIPSSDFSVGTFEPDWLRQQGWLTGSSDSSGRNPAWFFQHQNGECVLRHYWRGGLPGKVLRDTYLYTGLERSRPYREFALMEWMWQQGLPVAQPVAARLTRTLLRYRADLITLKLPDSQDLVGALQRSPLGKREWRKVGAMIARFHDAGIYHADLNARNILQSQESYFLIDFDRGERRQPHKGWMKANLERLKRSLHKELGRVEGLHWVPERDWPALIEGYMA</sequence>
<keyword evidence="6 15" id="KW-0997">Cell inner membrane</keyword>
<comment type="pathway">
    <text evidence="2 15">Bacterial outer membrane biogenesis; LPS core biosynthesis.</text>
</comment>
<organism evidence="16 17">
    <name type="scientific">Ferrimonas pelagia</name>
    <dbReference type="NCBI Taxonomy" id="1177826"/>
    <lineage>
        <taxon>Bacteria</taxon>
        <taxon>Pseudomonadati</taxon>
        <taxon>Pseudomonadota</taxon>
        <taxon>Gammaproteobacteria</taxon>
        <taxon>Alteromonadales</taxon>
        <taxon>Ferrimonadaceae</taxon>
        <taxon>Ferrimonas</taxon>
    </lineage>
</organism>
<keyword evidence="17" id="KW-1185">Reference proteome</keyword>
<dbReference type="EC" id="2.7.1.166" evidence="4 15"/>
<evidence type="ECO:0000256" key="6">
    <source>
        <dbReference type="ARBA" id="ARBA00022519"/>
    </source>
</evidence>
<keyword evidence="10 15" id="KW-0067">ATP-binding</keyword>
<evidence type="ECO:0000256" key="12">
    <source>
        <dbReference type="ARBA" id="ARBA00023136"/>
    </source>
</evidence>
<evidence type="ECO:0000256" key="13">
    <source>
        <dbReference type="ARBA" id="ARBA00029511"/>
    </source>
</evidence>
<proteinExistence type="inferred from homology"/>
<comment type="subcellular location">
    <subcellularLocation>
        <location evidence="1 15">Cell inner membrane</location>
        <topology evidence="1 15">Peripheral membrane protein</topology>
        <orientation evidence="1 15">Cytoplasmic side</orientation>
    </subcellularLocation>
</comment>
<comment type="similarity">
    <text evidence="3 15">Belongs to the protein kinase superfamily. KdkA/RfaP family.</text>
</comment>